<keyword evidence="5" id="KW-1185">Reference proteome</keyword>
<keyword evidence="2" id="KW-0560">Oxidoreductase</keyword>
<evidence type="ECO:0000256" key="1">
    <source>
        <dbReference type="ARBA" id="ARBA00009219"/>
    </source>
</evidence>
<dbReference type="RefSeq" id="WP_207861573.1">
    <property type="nucleotide sequence ID" value="NZ_JAFREP010000025.1"/>
</dbReference>
<proteinExistence type="inferred from homology"/>
<evidence type="ECO:0000313" key="5">
    <source>
        <dbReference type="Proteomes" id="UP000664417"/>
    </source>
</evidence>
<dbReference type="InterPro" id="IPR036291">
    <property type="entry name" value="NAD(P)-bd_dom_sf"/>
</dbReference>
<dbReference type="PANTHER" id="PTHR43245">
    <property type="entry name" value="BIFUNCTIONAL POLYMYXIN RESISTANCE PROTEIN ARNA"/>
    <property type="match status" value="1"/>
</dbReference>
<dbReference type="PANTHER" id="PTHR43245:SF51">
    <property type="entry name" value="SHORT CHAIN DEHYDROGENASE_REDUCTASE FAMILY 42E, MEMBER 2"/>
    <property type="match status" value="1"/>
</dbReference>
<gene>
    <name evidence="4" type="ORF">J3U88_24190</name>
</gene>
<reference evidence="4" key="1">
    <citation type="submission" date="2021-03" db="EMBL/GenBank/DDBJ databases">
        <authorList>
            <person name="Wang G."/>
        </authorList>
    </citation>
    <scope>NUCLEOTIDE SEQUENCE</scope>
    <source>
        <strain evidence="4">KCTC 12899</strain>
    </source>
</reference>
<dbReference type="Gene3D" id="3.40.50.720">
    <property type="entry name" value="NAD(P)-binding Rossmann-like Domain"/>
    <property type="match status" value="1"/>
</dbReference>
<dbReference type="InterPro" id="IPR002225">
    <property type="entry name" value="3Beta_OHSteriod_DH/Estase"/>
</dbReference>
<accession>A0A8J7QFT4</accession>
<dbReference type="EMBL" id="JAFREP010000025">
    <property type="protein sequence ID" value="MBO1321600.1"/>
    <property type="molecule type" value="Genomic_DNA"/>
</dbReference>
<organism evidence="4 5">
    <name type="scientific">Acanthopleuribacter pedis</name>
    <dbReference type="NCBI Taxonomy" id="442870"/>
    <lineage>
        <taxon>Bacteria</taxon>
        <taxon>Pseudomonadati</taxon>
        <taxon>Acidobacteriota</taxon>
        <taxon>Holophagae</taxon>
        <taxon>Acanthopleuribacterales</taxon>
        <taxon>Acanthopleuribacteraceae</taxon>
        <taxon>Acanthopleuribacter</taxon>
    </lineage>
</organism>
<evidence type="ECO:0000256" key="2">
    <source>
        <dbReference type="ARBA" id="ARBA00023002"/>
    </source>
</evidence>
<dbReference type="GO" id="GO:0016616">
    <property type="term" value="F:oxidoreductase activity, acting on the CH-OH group of donors, NAD or NADP as acceptor"/>
    <property type="evidence" value="ECO:0007669"/>
    <property type="project" value="InterPro"/>
</dbReference>
<comment type="caution">
    <text evidence="4">The sequence shown here is derived from an EMBL/GenBank/DDBJ whole genome shotgun (WGS) entry which is preliminary data.</text>
</comment>
<dbReference type="InterPro" id="IPR050177">
    <property type="entry name" value="Lipid_A_modif_metabolic_enz"/>
</dbReference>
<evidence type="ECO:0000313" key="4">
    <source>
        <dbReference type="EMBL" id="MBO1321600.1"/>
    </source>
</evidence>
<dbReference type="AlphaFoldDB" id="A0A8J7QFT4"/>
<sequence length="337" mass="36934">MKHVLVTGGGGFLGIHLVRRLRERGVAVRSFQRSFYPELDQLGVQQFRGDLAVDRNTLNQAAAGCDLVFHVAAKAGVWGSYDSYHQANVEGTLNVLNACHKAGIQRLVYTSSPSVTFDGRDQEGVDESAPYPKSFLAHYPATKAKAEQMVVEFADDRLATVSLRPHLIWGPGDQHLVPRVVERAEAGRLRLVGDDTKLVDTLYIDNCVDAHLAAAERLAPGAAISGKTYFITNGEPLPMAAILNGILKAAGKTPVEKRVSPRLAYVVGTVMETGAGLLRMRNEPPMTRFVAAQLGTAHWFNIEAAKRDLGYEPAVSMAEGFRRLAEAFQREGAWWRR</sequence>
<dbReference type="Proteomes" id="UP000664417">
    <property type="component" value="Unassembled WGS sequence"/>
</dbReference>
<comment type="similarity">
    <text evidence="1">Belongs to the 3-beta-HSD family.</text>
</comment>
<dbReference type="SUPFAM" id="SSF51735">
    <property type="entry name" value="NAD(P)-binding Rossmann-fold domains"/>
    <property type="match status" value="1"/>
</dbReference>
<evidence type="ECO:0000259" key="3">
    <source>
        <dbReference type="Pfam" id="PF01073"/>
    </source>
</evidence>
<dbReference type="Pfam" id="PF01073">
    <property type="entry name" value="3Beta_HSD"/>
    <property type="match status" value="1"/>
</dbReference>
<dbReference type="GO" id="GO:0006694">
    <property type="term" value="P:steroid biosynthetic process"/>
    <property type="evidence" value="ECO:0007669"/>
    <property type="project" value="InterPro"/>
</dbReference>
<feature type="domain" description="3-beta hydroxysteroid dehydrogenase/isomerase" evidence="3">
    <location>
        <begin position="5"/>
        <end position="251"/>
    </location>
</feature>
<protein>
    <submittedName>
        <fullName evidence="4">NAD-dependent epimerase/dehydratase family protein</fullName>
    </submittedName>
</protein>
<name>A0A8J7QFT4_9BACT</name>